<feature type="transmembrane region" description="Helical" evidence="1">
    <location>
        <begin position="272"/>
        <end position="305"/>
    </location>
</feature>
<sequence>MRFVLIFLALFALVATASASVWDNAEEVFPGTCYFGELTYTGEVHYYKVQLSAGNSITISLSGPADADFDLYIYDPSVNLIASSTSGDSEESCTFTASVSGYYLIEVTSCSGTGSYMLDVGLVSGGGSSNDGGGSTFDCSLIPDWLGPLRDICYWLSDGANSLTEVLNGFKQFIIEKIQALTDFLGWLASLPFQAVDWLFNKLTEITSAAVENIKNAVDAFIKSLTDLGTAIGNFFGGLFSAVGGFVSGLLESIQGAFGWIGEQLGIAGEGLTENAIVIIAIVLVAVGVLFFRPALWIGVLLLGVWGLQQLAGQGNLVQGLFGDYKNLVMVIMGIAGLTILFKR</sequence>
<evidence type="ECO:0000256" key="1">
    <source>
        <dbReference type="SAM" id="Phobius"/>
    </source>
</evidence>
<evidence type="ECO:0000259" key="2">
    <source>
        <dbReference type="Pfam" id="PF04151"/>
    </source>
</evidence>
<reference evidence="3 4" key="1">
    <citation type="journal article" date="2013" name="Genome Announc.">
        <title>Complete Genome Sequence of the Thermophilic and Facultatively Chemolithoautotrophic Sulfate Reducer Archaeoglobus sulfaticallidus Strain PM70-1T.</title>
        <authorList>
            <person name="Stokke R."/>
            <person name="Hocking W.P."/>
            <person name="Steinsbu B.O."/>
            <person name="Steen I.H."/>
        </authorList>
    </citation>
    <scope>NUCLEOTIDE SEQUENCE [LARGE SCALE GENOMIC DNA]</scope>
    <source>
        <strain evidence="3">PM70-1</strain>
    </source>
</reference>
<evidence type="ECO:0000313" key="4">
    <source>
        <dbReference type="Proteomes" id="UP000013307"/>
    </source>
</evidence>
<dbReference type="AlphaFoldDB" id="N0BL71"/>
<dbReference type="InterPro" id="IPR007280">
    <property type="entry name" value="Peptidase_C_arc/bac"/>
</dbReference>
<dbReference type="Proteomes" id="UP000013307">
    <property type="component" value="Chromosome"/>
</dbReference>
<accession>N0BL71</accession>
<dbReference type="SUPFAM" id="SSF89260">
    <property type="entry name" value="Collagen-binding domain"/>
    <property type="match status" value="1"/>
</dbReference>
<dbReference type="Pfam" id="PF04151">
    <property type="entry name" value="PPC"/>
    <property type="match status" value="1"/>
</dbReference>
<keyword evidence="1" id="KW-0812">Transmembrane</keyword>
<dbReference type="GeneID" id="15392587"/>
<keyword evidence="1" id="KW-1133">Transmembrane helix</keyword>
<feature type="transmembrane region" description="Helical" evidence="1">
    <location>
        <begin position="231"/>
        <end position="251"/>
    </location>
</feature>
<proteinExistence type="predicted"/>
<dbReference type="KEGG" id="ast:Asulf_00946"/>
<dbReference type="OrthoDB" id="27270at2157"/>
<dbReference type="STRING" id="387631.Asulf_00946"/>
<feature type="transmembrane region" description="Helical" evidence="1">
    <location>
        <begin position="325"/>
        <end position="342"/>
    </location>
</feature>
<name>N0BL71_9EURY</name>
<dbReference type="EMBL" id="CP005290">
    <property type="protein sequence ID" value="AGK60950.1"/>
    <property type="molecule type" value="Genomic_DNA"/>
</dbReference>
<dbReference type="Gene3D" id="2.60.120.380">
    <property type="match status" value="1"/>
</dbReference>
<protein>
    <recommendedName>
        <fullName evidence="2">Peptidase C-terminal archaeal/bacterial domain-containing protein</fullName>
    </recommendedName>
</protein>
<evidence type="ECO:0000313" key="3">
    <source>
        <dbReference type="EMBL" id="AGK60950.1"/>
    </source>
</evidence>
<dbReference type="RefSeq" id="WP_015590548.1">
    <property type="nucleotide sequence ID" value="NC_021169.1"/>
</dbReference>
<keyword evidence="1" id="KW-0472">Membrane</keyword>
<keyword evidence="4" id="KW-1185">Reference proteome</keyword>
<dbReference type="HOGENOM" id="CLU_805614_0_0_2"/>
<organism evidence="3 4">
    <name type="scientific">Archaeoglobus sulfaticallidus PM70-1</name>
    <dbReference type="NCBI Taxonomy" id="387631"/>
    <lineage>
        <taxon>Archaea</taxon>
        <taxon>Methanobacteriati</taxon>
        <taxon>Methanobacteriota</taxon>
        <taxon>Archaeoglobi</taxon>
        <taxon>Archaeoglobales</taxon>
        <taxon>Archaeoglobaceae</taxon>
        <taxon>Archaeoglobus</taxon>
    </lineage>
</organism>
<feature type="domain" description="Peptidase C-terminal archaeal/bacterial" evidence="2">
    <location>
        <begin position="44"/>
        <end position="109"/>
    </location>
</feature>
<gene>
    <name evidence="3" type="ORF">Asulf_00946</name>
</gene>
<dbReference type="eggNOG" id="arCOG06823">
    <property type="taxonomic scope" value="Archaea"/>
</dbReference>